<dbReference type="EMBL" id="BJXR01000049">
    <property type="protein sequence ID" value="GEN11649.1"/>
    <property type="molecule type" value="Genomic_DNA"/>
</dbReference>
<proteinExistence type="predicted"/>
<name>A0A511TBT3_MYXFU</name>
<dbReference type="InterPro" id="IPR003347">
    <property type="entry name" value="JmjC_dom"/>
</dbReference>
<dbReference type="InterPro" id="IPR014710">
    <property type="entry name" value="RmlC-like_jellyroll"/>
</dbReference>
<dbReference type="STRING" id="1334629.MFUL124B02_09670"/>
<dbReference type="RefSeq" id="WP_170300520.1">
    <property type="nucleotide sequence ID" value="NZ_BJXR01000049.1"/>
</dbReference>
<dbReference type="Pfam" id="PF13621">
    <property type="entry name" value="Cupin_8"/>
    <property type="match status" value="1"/>
</dbReference>
<dbReference type="SMART" id="SM00558">
    <property type="entry name" value="JmjC"/>
    <property type="match status" value="1"/>
</dbReference>
<comment type="caution">
    <text evidence="2">The sequence shown here is derived from an EMBL/GenBank/DDBJ whole genome shotgun (WGS) entry which is preliminary data.</text>
</comment>
<dbReference type="AlphaFoldDB" id="A0A511TBT3"/>
<dbReference type="Gene3D" id="2.60.120.10">
    <property type="entry name" value="Jelly Rolls"/>
    <property type="match status" value="1"/>
</dbReference>
<dbReference type="Proteomes" id="UP000321514">
    <property type="component" value="Unassembled WGS sequence"/>
</dbReference>
<evidence type="ECO:0000259" key="1">
    <source>
        <dbReference type="PROSITE" id="PS51184"/>
    </source>
</evidence>
<feature type="domain" description="JmjC" evidence="1">
    <location>
        <begin position="119"/>
        <end position="281"/>
    </location>
</feature>
<protein>
    <submittedName>
        <fullName evidence="3">Cupin-like domain-containing protein</fullName>
    </submittedName>
</protein>
<dbReference type="PANTHER" id="PTHR12461">
    <property type="entry name" value="HYPOXIA-INDUCIBLE FACTOR 1 ALPHA INHIBITOR-RELATED"/>
    <property type="match status" value="1"/>
</dbReference>
<reference evidence="2 5" key="2">
    <citation type="submission" date="2019-07" db="EMBL/GenBank/DDBJ databases">
        <title>Whole genome shotgun sequence of Myxococcus fulvus NBRC 100333.</title>
        <authorList>
            <person name="Hosoyama A."/>
            <person name="Uohara A."/>
            <person name="Ohji S."/>
            <person name="Ichikawa N."/>
        </authorList>
    </citation>
    <scope>NUCLEOTIDE SEQUENCE [LARGE SCALE GENOMIC DNA]</scope>
    <source>
        <strain evidence="2 5">NBRC 100333</strain>
    </source>
</reference>
<evidence type="ECO:0000313" key="5">
    <source>
        <dbReference type="Proteomes" id="UP000321514"/>
    </source>
</evidence>
<dbReference type="EMBL" id="FOIB01000015">
    <property type="protein sequence ID" value="SEU40169.1"/>
    <property type="molecule type" value="Genomic_DNA"/>
</dbReference>
<dbReference type="InterPro" id="IPR041667">
    <property type="entry name" value="Cupin_8"/>
</dbReference>
<accession>A0A511TBT3</accession>
<dbReference type="PROSITE" id="PS51184">
    <property type="entry name" value="JMJC"/>
    <property type="match status" value="1"/>
</dbReference>
<dbReference type="SUPFAM" id="SSF51197">
    <property type="entry name" value="Clavaminate synthase-like"/>
    <property type="match status" value="1"/>
</dbReference>
<dbReference type="Proteomes" id="UP000183760">
    <property type="component" value="Unassembled WGS sequence"/>
</dbReference>
<gene>
    <name evidence="2" type="ORF">MFU01_66860</name>
    <name evidence="3" type="ORF">SAMN05443572_11514</name>
</gene>
<dbReference type="PANTHER" id="PTHR12461:SF105">
    <property type="entry name" value="HYPOXIA-INDUCIBLE FACTOR 1-ALPHA INHIBITOR"/>
    <property type="match status" value="1"/>
</dbReference>
<reference evidence="3 4" key="1">
    <citation type="submission" date="2016-10" db="EMBL/GenBank/DDBJ databases">
        <authorList>
            <person name="Varghese N."/>
            <person name="Submissions S."/>
        </authorList>
    </citation>
    <scope>NUCLEOTIDE SEQUENCE [LARGE SCALE GENOMIC DNA]</scope>
    <source>
        <strain evidence="3 4">DSM 16525</strain>
    </source>
</reference>
<sequence length="398" mass="44432">MKPLPFSARPVRRLERPSLEELREWHYREPVIVRGLLDSSGALDAFRAQGTLDGKLGVLETQLGERPQHYFCVLPPESGGHYRPKLVVNDAEGGVAVMPEQGTFADFADRLKAAVRTGEYVYMQNGMLEQSHVRGKLGFDFLSFSDPLGVESKFWVGSDGQVVNLHYDDCINFICMFEGTKRVTMFPPEQLANLYHAPLDVLGGGAPTTPVHLLNLDLERFPRFRAALEHACVAVVEPGEALLIPPFWWHHVESFGAMHVMVNSFITTIPSTATLELWKDLSAGIRALAKATPEERNRERELFRRRVFAGEEVSESSALAEQARVTFQKLPGSWREHVARLWEAFAFQTHGAPFEETAGGLAGLIERQEGQLTLYPNANMLAEMPDVMELPAGDPAPR</sequence>
<evidence type="ECO:0000313" key="2">
    <source>
        <dbReference type="EMBL" id="GEN11649.1"/>
    </source>
</evidence>
<evidence type="ECO:0000313" key="4">
    <source>
        <dbReference type="Proteomes" id="UP000183760"/>
    </source>
</evidence>
<evidence type="ECO:0000313" key="3">
    <source>
        <dbReference type="EMBL" id="SEU40169.1"/>
    </source>
</evidence>
<organism evidence="2 5">
    <name type="scientific">Myxococcus fulvus</name>
    <dbReference type="NCBI Taxonomy" id="33"/>
    <lineage>
        <taxon>Bacteria</taxon>
        <taxon>Pseudomonadati</taxon>
        <taxon>Myxococcota</taxon>
        <taxon>Myxococcia</taxon>
        <taxon>Myxococcales</taxon>
        <taxon>Cystobacterineae</taxon>
        <taxon>Myxococcaceae</taxon>
        <taxon>Myxococcus</taxon>
    </lineage>
</organism>
<keyword evidence="4" id="KW-1185">Reference proteome</keyword>